<organism evidence="10 11">
    <name type="scientific">Candidatus Shapirobacteria bacterium CG09_land_8_20_14_0_10_39_12</name>
    <dbReference type="NCBI Taxonomy" id="1974885"/>
    <lineage>
        <taxon>Bacteria</taxon>
        <taxon>Candidatus Shapironibacteriota</taxon>
    </lineage>
</organism>
<comment type="cofactor">
    <cofactor evidence="7 8">
        <name>Mg(2+)</name>
        <dbReference type="ChEBI" id="CHEBI:18420"/>
    </cofactor>
    <text evidence="7 8">Binds 3 Mg(2+) ions per subunit.</text>
</comment>
<dbReference type="CDD" id="cd00775">
    <property type="entry name" value="LysRS_core"/>
    <property type="match status" value="1"/>
</dbReference>
<comment type="subcellular location">
    <subcellularLocation>
        <location evidence="7">Cytoplasm</location>
    </subcellularLocation>
</comment>
<keyword evidence="7 8" id="KW-0460">Magnesium</keyword>
<evidence type="ECO:0000256" key="1">
    <source>
        <dbReference type="ARBA" id="ARBA00022598"/>
    </source>
</evidence>
<dbReference type="NCBIfam" id="NF001756">
    <property type="entry name" value="PRK00484.1"/>
    <property type="match status" value="1"/>
</dbReference>
<sequence>MSTPEENLRQVRLEKLKQLKKLGINPYPTKFNCEEIGKIREKEIGSQVLAAGRIMAMRGHGKMTFADLVDGTGKIQIGFKFDELGEENYSLLGYLDIGDFLGVKGELIKTQAGELTILVKDFTILSKSLRPLPSTWYGLKDVEERYRRRYLDLIMNPTTKKVFETRSQIIKAMREFLDKKGFLEVETATLQPLYGGANARPFTTHHNSLDIDLYLKISDELYLKRLIVGGFDRVYEIDKDFRNEGMDKNHNPEFTMMECYCAYADYNDMMELTENMVEFIAQEVLGKTKITYQGQEIEFKAPWKRMTMKKGLKEYAGLDVDKLSDDQLLSAIKKHNLKYEGKPTFATLFEIVEPKLIAPTFVIDFPKETTSLCKPKANDPDIIERFEPYIAGREIGNAYSELNNPLVQKEFFEQQVEAKESGDEEAHPMDSDFVEALEYGMPPTGGLGIGVDRLVMLLTDSPTIRDVILFPTMRLEK</sequence>
<dbReference type="GO" id="GO:0006430">
    <property type="term" value="P:lysyl-tRNA aminoacylation"/>
    <property type="evidence" value="ECO:0007669"/>
    <property type="project" value="UniProtKB-UniRule"/>
</dbReference>
<dbReference type="HAMAP" id="MF_00252">
    <property type="entry name" value="Lys_tRNA_synth_class2"/>
    <property type="match status" value="1"/>
</dbReference>
<keyword evidence="5 7" id="KW-0030">Aminoacyl-tRNA synthetase</keyword>
<dbReference type="SUPFAM" id="SSF55681">
    <property type="entry name" value="Class II aaRS and biotin synthetases"/>
    <property type="match status" value="1"/>
</dbReference>
<dbReference type="InterPro" id="IPR045864">
    <property type="entry name" value="aa-tRNA-synth_II/BPL/LPL"/>
</dbReference>
<evidence type="ECO:0000256" key="5">
    <source>
        <dbReference type="ARBA" id="ARBA00023146"/>
    </source>
</evidence>
<evidence type="ECO:0000313" key="11">
    <source>
        <dbReference type="Proteomes" id="UP000230775"/>
    </source>
</evidence>
<keyword evidence="7" id="KW-0648">Protein biosynthesis</keyword>
<dbReference type="PANTHER" id="PTHR42918">
    <property type="entry name" value="LYSYL-TRNA SYNTHETASE"/>
    <property type="match status" value="1"/>
</dbReference>
<keyword evidence="2 7" id="KW-0479">Metal-binding</keyword>
<dbReference type="GO" id="GO:0004824">
    <property type="term" value="F:lysine-tRNA ligase activity"/>
    <property type="evidence" value="ECO:0007669"/>
    <property type="project" value="UniProtKB-UniRule"/>
</dbReference>
<evidence type="ECO:0000256" key="4">
    <source>
        <dbReference type="ARBA" id="ARBA00022840"/>
    </source>
</evidence>
<dbReference type="GO" id="GO:0005524">
    <property type="term" value="F:ATP binding"/>
    <property type="evidence" value="ECO:0007669"/>
    <property type="project" value="UniProtKB-UniRule"/>
</dbReference>
<dbReference type="PANTHER" id="PTHR42918:SF15">
    <property type="entry name" value="LYSINE--TRNA LIGASE, CHLOROPLASTIC_MITOCHONDRIAL"/>
    <property type="match status" value="1"/>
</dbReference>
<dbReference type="AlphaFoldDB" id="A0A2H0WPY3"/>
<dbReference type="GO" id="GO:0000049">
    <property type="term" value="F:tRNA binding"/>
    <property type="evidence" value="ECO:0007669"/>
    <property type="project" value="TreeGrafter"/>
</dbReference>
<evidence type="ECO:0000259" key="9">
    <source>
        <dbReference type="PROSITE" id="PS50862"/>
    </source>
</evidence>
<dbReference type="InterPro" id="IPR044136">
    <property type="entry name" value="Lys-tRNA-ligase_II_N"/>
</dbReference>
<evidence type="ECO:0000256" key="3">
    <source>
        <dbReference type="ARBA" id="ARBA00022741"/>
    </source>
</evidence>
<dbReference type="InterPro" id="IPR004365">
    <property type="entry name" value="NA-bd_OB_tRNA"/>
</dbReference>
<dbReference type="Gene3D" id="3.30.930.10">
    <property type="entry name" value="Bira Bifunctional Protein, Domain 2"/>
    <property type="match status" value="1"/>
</dbReference>
<gene>
    <name evidence="7 10" type="primary">lysS</name>
    <name evidence="10" type="ORF">COT64_01400</name>
</gene>
<reference evidence="11" key="1">
    <citation type="submission" date="2017-09" db="EMBL/GenBank/DDBJ databases">
        <title>Depth-based differentiation of microbial function through sediment-hosted aquifers and enrichment of novel symbionts in the deep terrestrial subsurface.</title>
        <authorList>
            <person name="Probst A.J."/>
            <person name="Ladd B."/>
            <person name="Jarett J.K."/>
            <person name="Geller-Mcgrath D.E."/>
            <person name="Sieber C.M.K."/>
            <person name="Emerson J.B."/>
            <person name="Anantharaman K."/>
            <person name="Thomas B.C."/>
            <person name="Malmstrom R."/>
            <person name="Stieglmeier M."/>
            <person name="Klingl A."/>
            <person name="Woyke T."/>
            <person name="Ryan C.M."/>
            <person name="Banfield J.F."/>
        </authorList>
    </citation>
    <scope>NUCLEOTIDE SEQUENCE [LARGE SCALE GENOMIC DNA]</scope>
</reference>
<dbReference type="NCBIfam" id="TIGR00499">
    <property type="entry name" value="lysS_bact"/>
    <property type="match status" value="1"/>
</dbReference>
<evidence type="ECO:0000256" key="2">
    <source>
        <dbReference type="ARBA" id="ARBA00022723"/>
    </source>
</evidence>
<dbReference type="PROSITE" id="PS50862">
    <property type="entry name" value="AA_TRNA_LIGASE_II"/>
    <property type="match status" value="1"/>
</dbReference>
<dbReference type="CDD" id="cd04322">
    <property type="entry name" value="LysRS_N"/>
    <property type="match status" value="1"/>
</dbReference>
<dbReference type="EC" id="6.1.1.6" evidence="7"/>
<keyword evidence="7" id="KW-0963">Cytoplasm</keyword>
<feature type="binding site" evidence="7">
    <location>
        <position position="394"/>
    </location>
    <ligand>
        <name>Mg(2+)</name>
        <dbReference type="ChEBI" id="CHEBI:18420"/>
        <label>1</label>
    </ligand>
</feature>
<dbReference type="Pfam" id="PF01336">
    <property type="entry name" value="tRNA_anti-codon"/>
    <property type="match status" value="1"/>
</dbReference>
<keyword evidence="1 7" id="KW-0436">Ligase</keyword>
<dbReference type="Pfam" id="PF00152">
    <property type="entry name" value="tRNA-synt_2"/>
    <property type="match status" value="1"/>
</dbReference>
<feature type="binding site" evidence="7">
    <location>
        <position position="394"/>
    </location>
    <ligand>
        <name>Mg(2+)</name>
        <dbReference type="ChEBI" id="CHEBI:18420"/>
        <label>2</label>
    </ligand>
</feature>
<comment type="catalytic activity">
    <reaction evidence="6 7 8">
        <text>tRNA(Lys) + L-lysine + ATP = L-lysyl-tRNA(Lys) + AMP + diphosphate</text>
        <dbReference type="Rhea" id="RHEA:20792"/>
        <dbReference type="Rhea" id="RHEA-COMP:9696"/>
        <dbReference type="Rhea" id="RHEA-COMP:9697"/>
        <dbReference type="ChEBI" id="CHEBI:30616"/>
        <dbReference type="ChEBI" id="CHEBI:32551"/>
        <dbReference type="ChEBI" id="CHEBI:33019"/>
        <dbReference type="ChEBI" id="CHEBI:78442"/>
        <dbReference type="ChEBI" id="CHEBI:78529"/>
        <dbReference type="ChEBI" id="CHEBI:456215"/>
        <dbReference type="EC" id="6.1.1.6"/>
    </reaction>
</comment>
<dbReference type="InterPro" id="IPR004364">
    <property type="entry name" value="Aa-tRNA-synt_II"/>
</dbReference>
<dbReference type="EMBL" id="PEZI01000031">
    <property type="protein sequence ID" value="PIS14675.1"/>
    <property type="molecule type" value="Genomic_DNA"/>
</dbReference>
<dbReference type="Gene3D" id="2.40.50.140">
    <property type="entry name" value="Nucleic acid-binding proteins"/>
    <property type="match status" value="1"/>
</dbReference>
<dbReference type="InterPro" id="IPR006195">
    <property type="entry name" value="aa-tRNA-synth_II"/>
</dbReference>
<dbReference type="GO" id="GO:0005829">
    <property type="term" value="C:cytosol"/>
    <property type="evidence" value="ECO:0007669"/>
    <property type="project" value="TreeGrafter"/>
</dbReference>
<protein>
    <recommendedName>
        <fullName evidence="7">Lysine--tRNA ligase</fullName>
        <ecNumber evidence="7">6.1.1.6</ecNumber>
    </recommendedName>
    <alternativeName>
        <fullName evidence="7">Lysyl-tRNA synthetase</fullName>
        <shortName evidence="7">LysRS</shortName>
    </alternativeName>
</protein>
<evidence type="ECO:0000256" key="7">
    <source>
        <dbReference type="HAMAP-Rule" id="MF_00252"/>
    </source>
</evidence>
<feature type="domain" description="Aminoacyl-transfer RNA synthetases class-II family profile" evidence="9">
    <location>
        <begin position="163"/>
        <end position="471"/>
    </location>
</feature>
<dbReference type="InterPro" id="IPR018149">
    <property type="entry name" value="Lys-tRNA-synth_II_C"/>
</dbReference>
<evidence type="ECO:0000313" key="10">
    <source>
        <dbReference type="EMBL" id="PIS14675.1"/>
    </source>
</evidence>
<evidence type="ECO:0000256" key="6">
    <source>
        <dbReference type="ARBA" id="ARBA00048573"/>
    </source>
</evidence>
<keyword evidence="3 7" id="KW-0547">Nucleotide-binding</keyword>
<dbReference type="InterPro" id="IPR002313">
    <property type="entry name" value="Lys-tRNA-ligase_II"/>
</dbReference>
<dbReference type="InterPro" id="IPR012340">
    <property type="entry name" value="NA-bd_OB-fold"/>
</dbReference>
<keyword evidence="4 7" id="KW-0067">ATP-binding</keyword>
<proteinExistence type="inferred from homology"/>
<comment type="caution">
    <text evidence="10">The sequence shown here is derived from an EMBL/GenBank/DDBJ whole genome shotgun (WGS) entry which is preliminary data.</text>
</comment>
<dbReference type="SUPFAM" id="SSF50249">
    <property type="entry name" value="Nucleic acid-binding proteins"/>
    <property type="match status" value="1"/>
</dbReference>
<dbReference type="Proteomes" id="UP000230775">
    <property type="component" value="Unassembled WGS sequence"/>
</dbReference>
<evidence type="ECO:0000256" key="8">
    <source>
        <dbReference type="RuleBase" id="RU000336"/>
    </source>
</evidence>
<accession>A0A2H0WPY3</accession>
<feature type="binding site" evidence="7">
    <location>
        <position position="387"/>
    </location>
    <ligand>
        <name>Mg(2+)</name>
        <dbReference type="ChEBI" id="CHEBI:18420"/>
        <label>1</label>
    </ligand>
</feature>
<name>A0A2H0WPY3_9BACT</name>
<comment type="subunit">
    <text evidence="7">Homodimer.</text>
</comment>
<dbReference type="GO" id="GO:0000287">
    <property type="term" value="F:magnesium ion binding"/>
    <property type="evidence" value="ECO:0007669"/>
    <property type="project" value="UniProtKB-UniRule"/>
</dbReference>
<dbReference type="PRINTS" id="PR00982">
    <property type="entry name" value="TRNASYNTHLYS"/>
</dbReference>
<comment type="similarity">
    <text evidence="7">Belongs to the class-II aminoacyl-tRNA synthetase family.</text>
</comment>